<feature type="region of interest" description="Disordered" evidence="1">
    <location>
        <begin position="148"/>
        <end position="197"/>
    </location>
</feature>
<sequence>MPASSPSMAQNTAFFTLSPWGRVISIRCMKDAEPTSTCWSRMTADRPPSYTQKSEARRYTHPWARSRSWKSLSSPQPASRIRVAVSDTTLSTGKSPKILMPLRDTQPGGKKSVSLSRMPLPPVAVTPSHPAMAAPDLLSRWVRLSHGRAKHSAPDREAQAVSMADRHQSSRSGAPRPMEATTLSRRHAMNSSGQTRWKIRSAPSAACIWRPKPMGSPDHLA</sequence>
<proteinExistence type="predicted"/>
<gene>
    <name evidence="2" type="ORF">ERS852411_03290</name>
</gene>
<feature type="region of interest" description="Disordered" evidence="1">
    <location>
        <begin position="92"/>
        <end position="114"/>
    </location>
</feature>
<feature type="compositionally biased region" description="Basic and acidic residues" evidence="1">
    <location>
        <begin position="152"/>
        <end position="168"/>
    </location>
</feature>
<protein>
    <submittedName>
        <fullName evidence="2">Uncharacterized protein</fullName>
    </submittedName>
</protein>
<name>A0A174PBM8_FLAPL</name>
<evidence type="ECO:0000313" key="2">
    <source>
        <dbReference type="EMBL" id="CUP55479.1"/>
    </source>
</evidence>
<accession>A0A174PBM8</accession>
<dbReference type="Proteomes" id="UP000095746">
    <property type="component" value="Unassembled WGS sequence"/>
</dbReference>
<feature type="region of interest" description="Disordered" evidence="1">
    <location>
        <begin position="202"/>
        <end position="221"/>
    </location>
</feature>
<organism evidence="2 3">
    <name type="scientific">Flavonifractor plautii</name>
    <name type="common">Fusobacterium plautii</name>
    <dbReference type="NCBI Taxonomy" id="292800"/>
    <lineage>
        <taxon>Bacteria</taxon>
        <taxon>Bacillati</taxon>
        <taxon>Bacillota</taxon>
        <taxon>Clostridia</taxon>
        <taxon>Eubacteriales</taxon>
        <taxon>Oscillospiraceae</taxon>
        <taxon>Flavonifractor</taxon>
    </lineage>
</organism>
<evidence type="ECO:0000256" key="1">
    <source>
        <dbReference type="SAM" id="MobiDB-lite"/>
    </source>
</evidence>
<dbReference type="EMBL" id="CYZT01000399">
    <property type="protein sequence ID" value="CUP55479.1"/>
    <property type="molecule type" value="Genomic_DNA"/>
</dbReference>
<dbReference type="AlphaFoldDB" id="A0A174PBM8"/>
<evidence type="ECO:0000313" key="3">
    <source>
        <dbReference type="Proteomes" id="UP000095746"/>
    </source>
</evidence>
<reference evidence="2 3" key="1">
    <citation type="submission" date="2015-09" db="EMBL/GenBank/DDBJ databases">
        <authorList>
            <consortium name="Pathogen Informatics"/>
        </authorList>
    </citation>
    <scope>NUCLEOTIDE SEQUENCE [LARGE SCALE GENOMIC DNA]</scope>
    <source>
        <strain evidence="2 3">2789STDY5608854</strain>
    </source>
</reference>